<dbReference type="SUPFAM" id="SSF56349">
    <property type="entry name" value="DNA breaking-rejoining enzymes"/>
    <property type="match status" value="1"/>
</dbReference>
<keyword evidence="2" id="KW-0963">Cytoplasm</keyword>
<dbReference type="InterPro" id="IPR013762">
    <property type="entry name" value="Integrase-like_cat_sf"/>
</dbReference>
<keyword evidence="4" id="KW-0159">Chromosome partition</keyword>
<evidence type="ECO:0000313" key="12">
    <source>
        <dbReference type="EMBL" id="KAB7757341.1"/>
    </source>
</evidence>
<evidence type="ECO:0000256" key="4">
    <source>
        <dbReference type="ARBA" id="ARBA00022829"/>
    </source>
</evidence>
<dbReference type="GO" id="GO:0005737">
    <property type="term" value="C:cytoplasm"/>
    <property type="evidence" value="ECO:0007669"/>
    <property type="project" value="UniProtKB-SubCell"/>
</dbReference>
<dbReference type="GO" id="GO:0003677">
    <property type="term" value="F:DNA binding"/>
    <property type="evidence" value="ECO:0007669"/>
    <property type="project" value="UniProtKB-UniRule"/>
</dbReference>
<feature type="domain" description="Core-binding (CB)" evidence="11">
    <location>
        <begin position="27"/>
        <end position="110"/>
    </location>
</feature>
<dbReference type="GO" id="GO:0006310">
    <property type="term" value="P:DNA recombination"/>
    <property type="evidence" value="ECO:0007669"/>
    <property type="project" value="UniProtKB-KW"/>
</dbReference>
<comment type="subcellular location">
    <subcellularLocation>
        <location evidence="1">Cytoplasm</location>
    </subcellularLocation>
</comment>
<dbReference type="EMBL" id="ANBP01000008">
    <property type="protein sequence ID" value="KAB7757341.1"/>
    <property type="molecule type" value="Genomic_DNA"/>
</dbReference>
<name>A0A5N5V643_MYCPH</name>
<feature type="domain" description="Tyr recombinase" evidence="10">
    <location>
        <begin position="148"/>
        <end position="361"/>
    </location>
</feature>
<keyword evidence="6 9" id="KW-0238">DNA-binding</keyword>
<evidence type="ECO:0000256" key="8">
    <source>
        <dbReference type="ARBA" id="ARBA00023306"/>
    </source>
</evidence>
<dbReference type="PANTHER" id="PTHR30349:SF77">
    <property type="entry name" value="TYROSINE RECOMBINASE XERC"/>
    <property type="match status" value="1"/>
</dbReference>
<dbReference type="Proteomes" id="UP000325690">
    <property type="component" value="Unassembled WGS sequence"/>
</dbReference>
<dbReference type="InterPro" id="IPR011010">
    <property type="entry name" value="DNA_brk_join_enz"/>
</dbReference>
<evidence type="ECO:0000259" key="10">
    <source>
        <dbReference type="PROSITE" id="PS51898"/>
    </source>
</evidence>
<dbReference type="AlphaFoldDB" id="A0A5N5V643"/>
<keyword evidence="5" id="KW-0229">DNA integration</keyword>
<organism evidence="12 13">
    <name type="scientific">Mycolicibacterium phlei DSM 43239 = CCUG 21000</name>
    <dbReference type="NCBI Taxonomy" id="1226750"/>
    <lineage>
        <taxon>Bacteria</taxon>
        <taxon>Bacillati</taxon>
        <taxon>Actinomycetota</taxon>
        <taxon>Actinomycetes</taxon>
        <taxon>Mycobacteriales</taxon>
        <taxon>Mycobacteriaceae</taxon>
        <taxon>Mycolicibacterium</taxon>
    </lineage>
</organism>
<dbReference type="Pfam" id="PF00589">
    <property type="entry name" value="Phage_integrase"/>
    <property type="match status" value="1"/>
</dbReference>
<reference evidence="12 13" key="1">
    <citation type="submission" date="2012-10" db="EMBL/GenBank/DDBJ databases">
        <title>The draft sequence of the Mycobacterium pheli genome.</title>
        <authorList>
            <person name="Pettersson B.M.F."/>
            <person name="Das S."/>
            <person name="Dasgupta S."/>
            <person name="Bhattacharya A."/>
            <person name="Kirsebom L.A."/>
        </authorList>
    </citation>
    <scope>NUCLEOTIDE SEQUENCE [LARGE SCALE GENOMIC DNA]</scope>
    <source>
        <strain evidence="12 13">CCUG 21000</strain>
    </source>
</reference>
<evidence type="ECO:0000256" key="2">
    <source>
        <dbReference type="ARBA" id="ARBA00022490"/>
    </source>
</evidence>
<evidence type="ECO:0000256" key="7">
    <source>
        <dbReference type="ARBA" id="ARBA00023172"/>
    </source>
</evidence>
<dbReference type="InterPro" id="IPR050090">
    <property type="entry name" value="Tyrosine_recombinase_XerCD"/>
</dbReference>
<dbReference type="PROSITE" id="PS51898">
    <property type="entry name" value="TYR_RECOMBINASE"/>
    <property type="match status" value="1"/>
</dbReference>
<evidence type="ECO:0000256" key="9">
    <source>
        <dbReference type="PROSITE-ProRule" id="PRU01248"/>
    </source>
</evidence>
<keyword evidence="13" id="KW-1185">Reference proteome</keyword>
<dbReference type="PANTHER" id="PTHR30349">
    <property type="entry name" value="PHAGE INTEGRASE-RELATED"/>
    <property type="match status" value="1"/>
</dbReference>
<gene>
    <name evidence="12" type="ORF">MPHL21000_07545</name>
</gene>
<dbReference type="GO" id="GO:0015074">
    <property type="term" value="P:DNA integration"/>
    <property type="evidence" value="ECO:0007669"/>
    <property type="project" value="UniProtKB-KW"/>
</dbReference>
<keyword evidence="8" id="KW-0131">Cell cycle</keyword>
<keyword evidence="3" id="KW-0132">Cell division</keyword>
<evidence type="ECO:0000259" key="11">
    <source>
        <dbReference type="PROSITE" id="PS51900"/>
    </source>
</evidence>
<sequence>MGKSHPPEGAAQLVLVDGVALLHPEDLVFEAMLEGWSRQQRGGRLILPKTIAGRLSVVRRFSKTVNEYPWQWTAAQVDEWMTDLIAQRGRAKSTIRLYQSALRVFCDYITSPHYGWIAECENRFGTHPVQVCHEWNTAAHLTDYEGRADRRPMTRDEIQRMLDYADDRVEQATRRGRKGALTAYRDATLLKVLYAWGLRCNEACQLDVTDFYQSAKAPELGRYALIHVRYGKRSRGSAPKRRTVHTVMPWAAEALADYLDNVRPRYRDSQDDPAVFLTERGGRLRPREVEERFAEYRDALGLDAALTPHCLRHSFVTHLIEDGADPKFVQEQVGHRFASTTAIYTGVGGDFMNTMMRKALDRALTMDTEKKS</sequence>
<accession>A0A5N5V643</accession>
<evidence type="ECO:0000256" key="5">
    <source>
        <dbReference type="ARBA" id="ARBA00022908"/>
    </source>
</evidence>
<dbReference type="InterPro" id="IPR002104">
    <property type="entry name" value="Integrase_catalytic"/>
</dbReference>
<dbReference type="GO" id="GO:0051301">
    <property type="term" value="P:cell division"/>
    <property type="evidence" value="ECO:0007669"/>
    <property type="project" value="UniProtKB-KW"/>
</dbReference>
<dbReference type="PROSITE" id="PS51900">
    <property type="entry name" value="CB"/>
    <property type="match status" value="1"/>
</dbReference>
<evidence type="ECO:0000256" key="3">
    <source>
        <dbReference type="ARBA" id="ARBA00022618"/>
    </source>
</evidence>
<evidence type="ECO:0000256" key="1">
    <source>
        <dbReference type="ARBA" id="ARBA00004496"/>
    </source>
</evidence>
<comment type="caution">
    <text evidence="12">The sequence shown here is derived from an EMBL/GenBank/DDBJ whole genome shotgun (WGS) entry which is preliminary data.</text>
</comment>
<evidence type="ECO:0000256" key="6">
    <source>
        <dbReference type="ARBA" id="ARBA00023125"/>
    </source>
</evidence>
<evidence type="ECO:0000313" key="13">
    <source>
        <dbReference type="Proteomes" id="UP000325690"/>
    </source>
</evidence>
<proteinExistence type="predicted"/>
<protein>
    <submittedName>
        <fullName evidence="12">Integrase</fullName>
    </submittedName>
</protein>
<keyword evidence="7" id="KW-0233">DNA recombination</keyword>
<dbReference type="InterPro" id="IPR044068">
    <property type="entry name" value="CB"/>
</dbReference>
<dbReference type="GO" id="GO:0007059">
    <property type="term" value="P:chromosome segregation"/>
    <property type="evidence" value="ECO:0007669"/>
    <property type="project" value="UniProtKB-KW"/>
</dbReference>
<dbReference type="Gene3D" id="1.10.443.10">
    <property type="entry name" value="Intergrase catalytic core"/>
    <property type="match status" value="1"/>
</dbReference>